<dbReference type="PROSITE" id="PS50005">
    <property type="entry name" value="TPR"/>
    <property type="match status" value="1"/>
</dbReference>
<dbReference type="RefSeq" id="WP_187761879.1">
    <property type="nucleotide sequence ID" value="NZ_CP061038.1"/>
</dbReference>
<evidence type="ECO:0000313" key="4">
    <source>
        <dbReference type="Proteomes" id="UP000516148"/>
    </source>
</evidence>
<keyword evidence="1" id="KW-0802">TPR repeat</keyword>
<dbReference type="Proteomes" id="UP000516148">
    <property type="component" value="Chromosome"/>
</dbReference>
<dbReference type="Pfam" id="PF12770">
    <property type="entry name" value="CHAT"/>
    <property type="match status" value="1"/>
</dbReference>
<keyword evidence="4" id="KW-1185">Reference proteome</keyword>
<dbReference type="InterPro" id="IPR019734">
    <property type="entry name" value="TPR_rpt"/>
</dbReference>
<dbReference type="InterPro" id="IPR024983">
    <property type="entry name" value="CHAT_dom"/>
</dbReference>
<evidence type="ECO:0000256" key="1">
    <source>
        <dbReference type="PROSITE-ProRule" id="PRU00339"/>
    </source>
</evidence>
<feature type="domain" description="CHAT" evidence="2">
    <location>
        <begin position="684"/>
        <end position="1013"/>
    </location>
</feature>
<dbReference type="EMBL" id="CP061038">
    <property type="protein sequence ID" value="QNQ09568.1"/>
    <property type="molecule type" value="Genomic_DNA"/>
</dbReference>
<dbReference type="AlphaFoldDB" id="A0A7H0LIR5"/>
<dbReference type="KEGG" id="spap:H3Z74_23565"/>
<name>A0A7H0LIR5_9SPHN</name>
<evidence type="ECO:0000313" key="3">
    <source>
        <dbReference type="EMBL" id="QNQ09568.1"/>
    </source>
</evidence>
<evidence type="ECO:0000259" key="2">
    <source>
        <dbReference type="Pfam" id="PF12770"/>
    </source>
</evidence>
<proteinExistence type="predicted"/>
<sequence length="1029" mass="108373">MFVGAAAAVVAGCTTVTPAARLSSFALGRNAAGEACVASRDWHDPAAPDAFARSYAITCQNVAASRPLGALRVVDRTPAALAAVDAGVDCAAPVPTKLAGEPAKARRCFNRALGAETIRIDLDRRGSLVTGEATPGLIAQLEEGLAIVAGIRAPNADITRTVTAMLDPATLPARAGAEATTVAAGETPLDAAGLNQGISLNHKGLYVDASRVLNDAISRLPTGASPAVRAELLLEAGLADSNIRFSEAASAHFADAERVFAESPGTLTPFLAYKRDTYLALDALNRHDFDNAIAILDRIVSAPAPADQPLRDPATLRLLNQSRAARADAASALAVPNSGDLARLVLDAEAHYARSVALLSRGNEAGSSVALDLATKSFRPLANERIDQSQLLWLGARIDRQRGRLLARSGRYSEALAYFDRAIDALRRGALANAGTGNEPAIAEANLERAAVFARSGAPRGAVRATFAQAVNALIDGGATSLGASIGMEDYLDLLVAEAGKSPQSDTFESFFRALQASGEPAVARQLTQLQTVVTADPALGLMVRERADLERQITRLRYALAGRVAGDTTPRADLEQARQAAEQRLIVIDAQLAGDARYRTVEERPASLAELRAALAPGEGFLKIAALNRRIYGIYVTSDQAFIYNVAGSDAAKQAVDALATRVRTSIDGDLAVGKLVPFDDAAAYALYRLITGPASEMVAKARAIVIDPAGPLERLPIGALVTSYDRNVVRDNQFDFSQTAFLARNTTVSNALSPRSFLVARALPASRAPKAFLGLGEHTPPPIDTSPAVAREVEVGFGCSVDYGRLANLSRALKPVSRRELGIAAAALDDQGAPMMIDAAFSDTGIKARDDLAQFEVLHFATHGLEEGVWGCTKSPPALVTSFGDAASDGLLSFSEIAGLRLDANLVVLSACDTASGVRNEGLARQSGQEEAGATLEGLVRAFLTANARAVLATYWQVSAEQESDEFVRAFYANARTGTMGNALQAAQRTLIDQPTYSHPFYWAAYFLVGDSNKPMLSSTPARMAQR</sequence>
<feature type="repeat" description="TPR" evidence="1">
    <location>
        <begin position="396"/>
        <end position="429"/>
    </location>
</feature>
<reference evidence="3 4" key="1">
    <citation type="submission" date="2020-09" db="EMBL/GenBank/DDBJ databases">
        <title>Sphingomonas sp., a new species isolated from pork steak.</title>
        <authorList>
            <person name="Heidler von Heilborn D."/>
        </authorList>
    </citation>
    <scope>NUCLEOTIDE SEQUENCE [LARGE SCALE GENOMIC DNA]</scope>
    <source>
        <strain evidence="4">S8-3T</strain>
    </source>
</reference>
<gene>
    <name evidence="3" type="ORF">H3Z74_23565</name>
</gene>
<accession>A0A7H0LIR5</accession>
<organism evidence="3 4">
    <name type="scientific">Sphingomonas alpina</name>
    <dbReference type="NCBI Taxonomy" id="653931"/>
    <lineage>
        <taxon>Bacteria</taxon>
        <taxon>Pseudomonadati</taxon>
        <taxon>Pseudomonadota</taxon>
        <taxon>Alphaproteobacteria</taxon>
        <taxon>Sphingomonadales</taxon>
        <taxon>Sphingomonadaceae</taxon>
        <taxon>Sphingomonas</taxon>
    </lineage>
</organism>
<protein>
    <submittedName>
        <fullName evidence="3">CHAT domain-containing protein</fullName>
    </submittedName>
</protein>